<evidence type="ECO:0000256" key="1">
    <source>
        <dbReference type="SAM" id="MobiDB-lite"/>
    </source>
</evidence>
<protein>
    <submittedName>
        <fullName evidence="2">Uncharacterized protein</fullName>
    </submittedName>
</protein>
<sequence>MDPFSDLDMGSPVTSTVADLQLTVEEALGFDFLEPFHKEGYEGSLPPAYPPTDLQPDSGAPAEDGGAEGPQKIRLLGCEWPLFEVTRRQLRDETRRLEPWSGDDETPEHAPSLRCCVHWHSRIGHYRLINHL</sequence>
<feature type="region of interest" description="Disordered" evidence="1">
    <location>
        <begin position="41"/>
        <end position="71"/>
    </location>
</feature>
<reference evidence="2 3" key="1">
    <citation type="journal article" date="2019" name="Sci. Rep.">
        <title>Orb-weaving spider Araneus ventricosus genome elucidates the spidroin gene catalogue.</title>
        <authorList>
            <person name="Kono N."/>
            <person name="Nakamura H."/>
            <person name="Ohtoshi R."/>
            <person name="Moran D.A.P."/>
            <person name="Shinohara A."/>
            <person name="Yoshida Y."/>
            <person name="Fujiwara M."/>
            <person name="Mori M."/>
            <person name="Tomita M."/>
            <person name="Arakawa K."/>
        </authorList>
    </citation>
    <scope>NUCLEOTIDE SEQUENCE [LARGE SCALE GENOMIC DNA]</scope>
</reference>
<organism evidence="2 3">
    <name type="scientific">Araneus ventricosus</name>
    <name type="common">Orbweaver spider</name>
    <name type="synonym">Epeira ventricosa</name>
    <dbReference type="NCBI Taxonomy" id="182803"/>
    <lineage>
        <taxon>Eukaryota</taxon>
        <taxon>Metazoa</taxon>
        <taxon>Ecdysozoa</taxon>
        <taxon>Arthropoda</taxon>
        <taxon>Chelicerata</taxon>
        <taxon>Arachnida</taxon>
        <taxon>Araneae</taxon>
        <taxon>Araneomorphae</taxon>
        <taxon>Entelegynae</taxon>
        <taxon>Araneoidea</taxon>
        <taxon>Araneidae</taxon>
        <taxon>Araneus</taxon>
    </lineage>
</organism>
<comment type="caution">
    <text evidence="2">The sequence shown here is derived from an EMBL/GenBank/DDBJ whole genome shotgun (WGS) entry which is preliminary data.</text>
</comment>
<proteinExistence type="predicted"/>
<dbReference type="Proteomes" id="UP000499080">
    <property type="component" value="Unassembled WGS sequence"/>
</dbReference>
<accession>A0A4Y2NWK0</accession>
<dbReference type="AlphaFoldDB" id="A0A4Y2NWK0"/>
<dbReference type="EMBL" id="BGPR01009946">
    <property type="protein sequence ID" value="GBN43263.1"/>
    <property type="molecule type" value="Genomic_DNA"/>
</dbReference>
<evidence type="ECO:0000313" key="3">
    <source>
        <dbReference type="Proteomes" id="UP000499080"/>
    </source>
</evidence>
<name>A0A4Y2NWK0_ARAVE</name>
<keyword evidence="3" id="KW-1185">Reference proteome</keyword>
<evidence type="ECO:0000313" key="2">
    <source>
        <dbReference type="EMBL" id="GBN43263.1"/>
    </source>
</evidence>
<gene>
    <name evidence="2" type="ORF">AVEN_242266_1</name>
</gene>